<reference evidence="1 2" key="1">
    <citation type="submission" date="2018-07" db="EMBL/GenBank/DDBJ databases">
        <title>Mechanisms of high-level aminoglycoside resistance among Gram-negative pathogens in Brazil.</title>
        <authorList>
            <person name="Ballaben A.S."/>
            <person name="Darini A.L.C."/>
            <person name="Doi Y."/>
        </authorList>
    </citation>
    <scope>NUCLEOTIDE SEQUENCE [LARGE SCALE GENOMIC DNA]</scope>
    <source>
        <strain evidence="1 2">B2-305</strain>
    </source>
</reference>
<organism evidence="1 2">
    <name type="scientific">Pseudomonas aeruginosa</name>
    <dbReference type="NCBI Taxonomy" id="287"/>
    <lineage>
        <taxon>Bacteria</taxon>
        <taxon>Pseudomonadati</taxon>
        <taxon>Pseudomonadota</taxon>
        <taxon>Gammaproteobacteria</taxon>
        <taxon>Pseudomonadales</taxon>
        <taxon>Pseudomonadaceae</taxon>
        <taxon>Pseudomonas</taxon>
    </lineage>
</organism>
<comment type="caution">
    <text evidence="1">The sequence shown here is derived from an EMBL/GenBank/DDBJ whole genome shotgun (WGS) entry which is preliminary data.</text>
</comment>
<name>A0A367LTC4_PSEAI</name>
<proteinExistence type="predicted"/>
<evidence type="ECO:0000313" key="2">
    <source>
        <dbReference type="Proteomes" id="UP000253594"/>
    </source>
</evidence>
<dbReference type="AlphaFoldDB" id="A0A367LTC4"/>
<protein>
    <submittedName>
        <fullName evidence="1">Uncharacterized protein</fullName>
    </submittedName>
</protein>
<feature type="non-terminal residue" evidence="1">
    <location>
        <position position="1"/>
    </location>
</feature>
<evidence type="ECO:0000313" key="1">
    <source>
        <dbReference type="EMBL" id="RCI63778.1"/>
    </source>
</evidence>
<feature type="non-terminal residue" evidence="1">
    <location>
        <position position="78"/>
    </location>
</feature>
<accession>A0A367LTC4</accession>
<dbReference type="Proteomes" id="UP000253594">
    <property type="component" value="Unassembled WGS sequence"/>
</dbReference>
<gene>
    <name evidence="1" type="ORF">DT376_45345</name>
</gene>
<sequence length="78" mass="8397">QWIRLEDRATDSGPVADGRFALTFERPGTYSVELRDDKGQLLGATGHSVSGEGVKSVPGTVEVVFDKPEYRTGEEASA</sequence>
<dbReference type="EMBL" id="QORE01004178">
    <property type="protein sequence ID" value="RCI63778.1"/>
    <property type="molecule type" value="Genomic_DNA"/>
</dbReference>